<dbReference type="InParanoid" id="A0A1Y2AT44"/>
<evidence type="ECO:0000256" key="1">
    <source>
        <dbReference type="SAM" id="MobiDB-lite"/>
    </source>
</evidence>
<gene>
    <name evidence="2" type="ORF">BCR39DRAFT_543193</name>
</gene>
<name>A0A1Y2AT44_9TREE</name>
<dbReference type="Proteomes" id="UP000193986">
    <property type="component" value="Unassembled WGS sequence"/>
</dbReference>
<feature type="region of interest" description="Disordered" evidence="1">
    <location>
        <begin position="150"/>
        <end position="216"/>
    </location>
</feature>
<feature type="compositionally biased region" description="Polar residues" evidence="1">
    <location>
        <begin position="47"/>
        <end position="60"/>
    </location>
</feature>
<protein>
    <submittedName>
        <fullName evidence="2">Uncharacterized protein</fullName>
    </submittedName>
</protein>
<feature type="compositionally biased region" description="Low complexity" evidence="1">
    <location>
        <begin position="29"/>
        <end position="39"/>
    </location>
</feature>
<evidence type="ECO:0000313" key="2">
    <source>
        <dbReference type="EMBL" id="ORY25743.1"/>
    </source>
</evidence>
<accession>A0A1Y2AT44</accession>
<evidence type="ECO:0000313" key="3">
    <source>
        <dbReference type="Proteomes" id="UP000193986"/>
    </source>
</evidence>
<organism evidence="2 3">
    <name type="scientific">Naematelia encephala</name>
    <dbReference type="NCBI Taxonomy" id="71784"/>
    <lineage>
        <taxon>Eukaryota</taxon>
        <taxon>Fungi</taxon>
        <taxon>Dikarya</taxon>
        <taxon>Basidiomycota</taxon>
        <taxon>Agaricomycotina</taxon>
        <taxon>Tremellomycetes</taxon>
        <taxon>Tremellales</taxon>
        <taxon>Naemateliaceae</taxon>
        <taxon>Naematelia</taxon>
    </lineage>
</organism>
<proteinExistence type="predicted"/>
<feature type="compositionally biased region" description="Basic and acidic residues" evidence="1">
    <location>
        <begin position="203"/>
        <end position="216"/>
    </location>
</feature>
<dbReference type="EMBL" id="MCFC01000054">
    <property type="protein sequence ID" value="ORY25743.1"/>
    <property type="molecule type" value="Genomic_DNA"/>
</dbReference>
<keyword evidence="3" id="KW-1185">Reference proteome</keyword>
<feature type="compositionally biased region" description="Low complexity" evidence="1">
    <location>
        <begin position="151"/>
        <end position="171"/>
    </location>
</feature>
<comment type="caution">
    <text evidence="2">The sequence shown here is derived from an EMBL/GenBank/DDBJ whole genome shotgun (WGS) entry which is preliminary data.</text>
</comment>
<dbReference type="AlphaFoldDB" id="A0A1Y2AT44"/>
<sequence>MSDVPSSSLPTSNDRANTPRSPYPRLFGTTPSSSSSSTSKGDLREPPSSTIEVNEQQQQSVIPKPSDLMTTEDYRRIQSKALRKGFVNGMMGGCAAAYSVHLFLRRFYPVTPNTLFMTFFVTSSGLTWATSTRIIQSEVDAVRQRAKAVAVSTSGQSSTSKSVSTPTPTSQIQISGQVTDFGTGLETRGTPAQESVFLPDQQEPPRKEPARSRWFW</sequence>
<feature type="region of interest" description="Disordered" evidence="1">
    <location>
        <begin position="1"/>
        <end position="60"/>
    </location>
</feature>
<reference evidence="2 3" key="1">
    <citation type="submission" date="2016-07" db="EMBL/GenBank/DDBJ databases">
        <title>Pervasive Adenine N6-methylation of Active Genes in Fungi.</title>
        <authorList>
            <consortium name="DOE Joint Genome Institute"/>
            <person name="Mondo S.J."/>
            <person name="Dannebaum R.O."/>
            <person name="Kuo R.C."/>
            <person name="Labutti K."/>
            <person name="Haridas S."/>
            <person name="Kuo A."/>
            <person name="Salamov A."/>
            <person name="Ahrendt S.R."/>
            <person name="Lipzen A."/>
            <person name="Sullivan W."/>
            <person name="Andreopoulos W.B."/>
            <person name="Clum A."/>
            <person name="Lindquist E."/>
            <person name="Daum C."/>
            <person name="Ramamoorthy G.K."/>
            <person name="Gryganskyi A."/>
            <person name="Culley D."/>
            <person name="Magnuson J.K."/>
            <person name="James T.Y."/>
            <person name="O'Malley M.A."/>
            <person name="Stajich J.E."/>
            <person name="Spatafora J.W."/>
            <person name="Visel A."/>
            <person name="Grigoriev I.V."/>
        </authorList>
    </citation>
    <scope>NUCLEOTIDE SEQUENCE [LARGE SCALE GENOMIC DNA]</scope>
    <source>
        <strain evidence="2 3">68-887.2</strain>
    </source>
</reference>
<feature type="compositionally biased region" description="Polar residues" evidence="1">
    <location>
        <begin position="1"/>
        <end position="20"/>
    </location>
</feature>